<keyword evidence="6" id="KW-0642">Proline metabolism</keyword>
<evidence type="ECO:0000256" key="5">
    <source>
        <dbReference type="ARBA" id="ARBA00023027"/>
    </source>
</evidence>
<dbReference type="InterPro" id="IPR050485">
    <property type="entry name" value="Proline_metab_enzyme"/>
</dbReference>
<dbReference type="SUPFAM" id="SSF53720">
    <property type="entry name" value="ALDH-like"/>
    <property type="match status" value="1"/>
</dbReference>
<dbReference type="Proteomes" id="UP000053091">
    <property type="component" value="Unassembled WGS sequence"/>
</dbReference>
<evidence type="ECO:0000313" key="13">
    <source>
        <dbReference type="Proteomes" id="UP000053091"/>
    </source>
</evidence>
<dbReference type="UniPathway" id="UPA00261">
    <property type="reaction ID" value="UER00374"/>
</dbReference>
<dbReference type="Gene3D" id="3.40.309.10">
    <property type="entry name" value="Aldehyde Dehydrogenase, Chain A, domain 2"/>
    <property type="match status" value="1"/>
</dbReference>
<dbReference type="GO" id="GO:0009898">
    <property type="term" value="C:cytoplasmic side of plasma membrane"/>
    <property type="evidence" value="ECO:0007669"/>
    <property type="project" value="TreeGrafter"/>
</dbReference>
<name>A0A0S7C660_9BACT</name>
<dbReference type="STRING" id="1678841.TBC1_12846"/>
<dbReference type="InterPro" id="IPR005931">
    <property type="entry name" value="P5CDH/ALDH4A1"/>
</dbReference>
<protein>
    <recommendedName>
        <fullName evidence="7">L-glutamate gamma-semialdehyde dehydrogenase</fullName>
        <ecNumber evidence="3">1.2.1.88</ecNumber>
    </recommendedName>
    <alternativeName>
        <fullName evidence="7">L-glutamate gamma-semialdehyde dehydrogenase</fullName>
    </alternativeName>
</protein>
<organism evidence="12">
    <name type="scientific">Lentimicrobium saccharophilum</name>
    <dbReference type="NCBI Taxonomy" id="1678841"/>
    <lineage>
        <taxon>Bacteria</taxon>
        <taxon>Pseudomonadati</taxon>
        <taxon>Bacteroidota</taxon>
        <taxon>Bacteroidia</taxon>
        <taxon>Bacteroidales</taxon>
        <taxon>Lentimicrobiaceae</taxon>
        <taxon>Lentimicrobium</taxon>
    </lineage>
</organism>
<dbReference type="FunFam" id="3.40.309.10:FF:000005">
    <property type="entry name" value="1-pyrroline-5-carboxylate dehydrogenase 1"/>
    <property type="match status" value="1"/>
</dbReference>
<keyword evidence="4 10" id="KW-0560">Oxidoreductase</keyword>
<dbReference type="AlphaFoldDB" id="A0A0S7C660"/>
<dbReference type="InterPro" id="IPR016161">
    <property type="entry name" value="Ald_DH/histidinol_DH"/>
</dbReference>
<reference evidence="12" key="1">
    <citation type="journal article" date="2015" name="Genome Announc.">
        <title>Draft Genome Sequence of Bacteroidales Strain TBC1, a Novel Isolate from a Methanogenic Wastewater Treatment System.</title>
        <authorList>
            <person name="Tourlousse D.M."/>
            <person name="Matsuura N."/>
            <person name="Sun L."/>
            <person name="Toyonaga M."/>
            <person name="Kuroda K."/>
            <person name="Ohashi A."/>
            <person name="Cruz R."/>
            <person name="Yamaguchi T."/>
            <person name="Sekiguchi Y."/>
        </authorList>
    </citation>
    <scope>NUCLEOTIDE SEQUENCE [LARGE SCALE GENOMIC DNA]</scope>
    <source>
        <strain evidence="12">TBC1</strain>
    </source>
</reference>
<feature type="active site" evidence="9">
    <location>
        <position position="293"/>
    </location>
</feature>
<comment type="catalytic activity">
    <reaction evidence="8">
        <text>L-glutamate 5-semialdehyde + NAD(+) + H2O = L-glutamate + NADH + 2 H(+)</text>
        <dbReference type="Rhea" id="RHEA:30235"/>
        <dbReference type="ChEBI" id="CHEBI:15377"/>
        <dbReference type="ChEBI" id="CHEBI:15378"/>
        <dbReference type="ChEBI" id="CHEBI:29985"/>
        <dbReference type="ChEBI" id="CHEBI:57540"/>
        <dbReference type="ChEBI" id="CHEBI:57945"/>
        <dbReference type="ChEBI" id="CHEBI:58066"/>
        <dbReference type="EC" id="1.2.1.88"/>
    </reaction>
</comment>
<evidence type="ECO:0000256" key="3">
    <source>
        <dbReference type="ARBA" id="ARBA00012884"/>
    </source>
</evidence>
<dbReference type="CDD" id="cd07123">
    <property type="entry name" value="ALDH_F4-17_P5CDH"/>
    <property type="match status" value="1"/>
</dbReference>
<evidence type="ECO:0000256" key="10">
    <source>
        <dbReference type="RuleBase" id="RU003345"/>
    </source>
</evidence>
<keyword evidence="13" id="KW-1185">Reference proteome</keyword>
<evidence type="ECO:0000256" key="4">
    <source>
        <dbReference type="ARBA" id="ARBA00023002"/>
    </source>
</evidence>
<keyword evidence="5" id="KW-0520">NAD</keyword>
<sequence length="546" mass="61120">MNNAIFVFDYPENEPVKSYSPGTPERRNLQKELDRMSSETVDIPLIIGGKEVRTGDTEPVVMPHDHGHILANYHKAGPEEVKMAIHAALKAHREWESFSYVERVSVTLRIAELISKKYRATLNAATMLGQSKNAYQAEIDSACETIDFLRFNAHYISDIYHEQPHSDPGFINRIEYRPLEGFIFSLTPFNFTAIASNLNMSPVLMGNTVLWKPASTSILSNYVLMQIFREAGLPEGVINFIPGAGSVVGNAIFTDRNFAGLHFTGSNVTFNRLWMNVAQNLRNYKSYPKIVGETGGKDFIVVHESAHVDEVSTAIVRGAFEYQGQKCSAASRAYLPASLWPLVRNRVGEMLSEVTVGDVREFSNFMNAVIDEASFDNIMNYISKAKQSPDAEVIFGGNGDKSKGYFIEPTVILTKDPHFITMEEEIFGPVLTIYVYEDKDFNEMLKLVDETSPYGLTGAIFAHDRQVLDKASKALKYSAGNLYFNDKPTGAVVGQQPFGGSRQSGTNDKAGSHLNLIRWTSPRTIKETLLPPTDFRYPFMKEDRCH</sequence>
<dbReference type="PANTHER" id="PTHR42862:SF1">
    <property type="entry name" value="DELTA-1-PYRROLINE-5-CARBOXYLATE DEHYDROGENASE 2, ISOFORM A-RELATED"/>
    <property type="match status" value="1"/>
</dbReference>
<dbReference type="InterPro" id="IPR015590">
    <property type="entry name" value="Aldehyde_DH_dom"/>
</dbReference>
<dbReference type="InterPro" id="IPR016163">
    <property type="entry name" value="Ald_DH_C"/>
</dbReference>
<dbReference type="InterPro" id="IPR016160">
    <property type="entry name" value="Ald_DH_CS_CYS"/>
</dbReference>
<evidence type="ECO:0000256" key="9">
    <source>
        <dbReference type="PROSITE-ProRule" id="PRU10007"/>
    </source>
</evidence>
<dbReference type="PANTHER" id="PTHR42862">
    <property type="entry name" value="DELTA-1-PYRROLINE-5-CARBOXYLATE DEHYDROGENASE 1, ISOFORM A-RELATED"/>
    <property type="match status" value="1"/>
</dbReference>
<dbReference type="PROSITE" id="PS00070">
    <property type="entry name" value="ALDEHYDE_DEHYDR_CYS"/>
    <property type="match status" value="1"/>
</dbReference>
<dbReference type="OrthoDB" id="9762913at2"/>
<comment type="pathway">
    <text evidence="1">Amino-acid degradation; L-proline degradation into L-glutamate; L-glutamate from L-proline: step 2/2.</text>
</comment>
<comment type="similarity">
    <text evidence="2 10">Belongs to the aldehyde dehydrogenase family.</text>
</comment>
<dbReference type="RefSeq" id="WP_062045073.1">
    <property type="nucleotide sequence ID" value="NZ_DF968183.1"/>
</dbReference>
<dbReference type="GO" id="GO:0010133">
    <property type="term" value="P:L-proline catabolic process to L-glutamate"/>
    <property type="evidence" value="ECO:0007669"/>
    <property type="project" value="UniProtKB-UniPathway"/>
</dbReference>
<evidence type="ECO:0000313" key="12">
    <source>
        <dbReference type="EMBL" id="GAP45030.1"/>
    </source>
</evidence>
<dbReference type="EMBL" id="DF968183">
    <property type="protein sequence ID" value="GAP45030.1"/>
    <property type="molecule type" value="Genomic_DNA"/>
</dbReference>
<dbReference type="FunFam" id="3.40.605.10:FF:000006">
    <property type="entry name" value="1-pyrroline-5-carboxylate dehydrogenase"/>
    <property type="match status" value="1"/>
</dbReference>
<evidence type="ECO:0000256" key="6">
    <source>
        <dbReference type="ARBA" id="ARBA00023062"/>
    </source>
</evidence>
<gene>
    <name evidence="12" type="ORF">TBC1_12846</name>
</gene>
<evidence type="ECO:0000256" key="7">
    <source>
        <dbReference type="ARBA" id="ARBA00032259"/>
    </source>
</evidence>
<dbReference type="EC" id="1.2.1.88" evidence="3"/>
<dbReference type="PATRIC" id="fig|1678841.3.peg.3605"/>
<evidence type="ECO:0000256" key="2">
    <source>
        <dbReference type="ARBA" id="ARBA00009986"/>
    </source>
</evidence>
<dbReference type="GO" id="GO:0003842">
    <property type="term" value="F:L-glutamate gamma-semialdehyde dehydrogenase activity"/>
    <property type="evidence" value="ECO:0007669"/>
    <property type="project" value="UniProtKB-EC"/>
</dbReference>
<dbReference type="GO" id="GO:0004657">
    <property type="term" value="F:proline dehydrogenase activity"/>
    <property type="evidence" value="ECO:0007669"/>
    <property type="project" value="UniProtKB-ARBA"/>
</dbReference>
<evidence type="ECO:0000256" key="8">
    <source>
        <dbReference type="ARBA" id="ARBA00048142"/>
    </source>
</evidence>
<evidence type="ECO:0000256" key="1">
    <source>
        <dbReference type="ARBA" id="ARBA00004786"/>
    </source>
</evidence>
<dbReference type="InterPro" id="IPR029510">
    <property type="entry name" value="Ald_DH_CS_GLU"/>
</dbReference>
<dbReference type="PROSITE" id="PS00687">
    <property type="entry name" value="ALDEHYDE_DEHYDR_GLU"/>
    <property type="match status" value="1"/>
</dbReference>
<dbReference type="Gene3D" id="3.40.605.10">
    <property type="entry name" value="Aldehyde Dehydrogenase, Chain A, domain 1"/>
    <property type="match status" value="1"/>
</dbReference>
<evidence type="ECO:0000259" key="11">
    <source>
        <dbReference type="Pfam" id="PF00171"/>
    </source>
</evidence>
<accession>A0A0S7C660</accession>
<dbReference type="InterPro" id="IPR016162">
    <property type="entry name" value="Ald_DH_N"/>
</dbReference>
<proteinExistence type="inferred from homology"/>
<dbReference type="NCBIfam" id="TIGR01236">
    <property type="entry name" value="D1pyr5carbox1"/>
    <property type="match status" value="1"/>
</dbReference>
<dbReference type="Pfam" id="PF00171">
    <property type="entry name" value="Aldedh"/>
    <property type="match status" value="1"/>
</dbReference>
<feature type="domain" description="Aldehyde dehydrogenase" evidence="11">
    <location>
        <begin position="56"/>
        <end position="513"/>
    </location>
</feature>